<sequence length="207" mass="21785">MADQIQYYAYPHAHPMLEIDGLSAWATTIEGMIPLKISQLQDDLNLMKKTDTIDYNAITNKPTIPTVSYPVTSVNTKKGDVVITSSDTGSAPAVHTHDIASVTGLQAALDSKASNSSIRKQEVFSGVTDSSGNYTVVFSIPYTVTPNIQYRIIGGTYNQTLKVVASKTGFTVSAGVRVGLTVAGLSVLGADVTAATGVSVDVLVTAK</sequence>
<evidence type="ECO:0008006" key="3">
    <source>
        <dbReference type="Google" id="ProtNLM"/>
    </source>
</evidence>
<evidence type="ECO:0000313" key="1">
    <source>
        <dbReference type="EMBL" id="UAV84526.1"/>
    </source>
</evidence>
<dbReference type="Proteomes" id="UP000827914">
    <property type="component" value="Segment"/>
</dbReference>
<gene>
    <name evidence="1" type="ORF">PHB09_030</name>
</gene>
<keyword evidence="2" id="KW-1185">Reference proteome</keyword>
<reference evidence="1" key="1">
    <citation type="submission" date="2021-09" db="EMBL/GenBank/DDBJ databases">
        <authorList>
            <person name="Liu Y."/>
        </authorList>
    </citation>
    <scope>NUCLEOTIDE SEQUENCE</scope>
</reference>
<organism evidence="1 2">
    <name type="scientific">Pseudomonas phage PHB09</name>
    <dbReference type="NCBI Taxonomy" id="2867265"/>
    <lineage>
        <taxon>Viruses</taxon>
        <taxon>Duplodnaviria</taxon>
        <taxon>Heunggongvirae</taxon>
        <taxon>Uroviricota</taxon>
        <taxon>Caudoviricetes</taxon>
        <taxon>Vandenendeviridae</taxon>
        <taxon>Gorskivirinae</taxon>
        <taxon>Dilongvirus</taxon>
        <taxon>Dilongvirus PHB09</taxon>
    </lineage>
</organism>
<protein>
    <recommendedName>
        <fullName evidence="3">Tail fiber protein</fullName>
    </recommendedName>
</protein>
<dbReference type="EMBL" id="OK040171">
    <property type="protein sequence ID" value="UAV84526.1"/>
    <property type="molecule type" value="Genomic_DNA"/>
</dbReference>
<name>A0AAE9BND6_9CAUD</name>
<proteinExistence type="predicted"/>
<evidence type="ECO:0000313" key="2">
    <source>
        <dbReference type="Proteomes" id="UP000827914"/>
    </source>
</evidence>
<accession>A0AAE9BND6</accession>